<dbReference type="InterPro" id="IPR024302">
    <property type="entry name" value="SusD-like"/>
</dbReference>
<dbReference type="InterPro" id="IPR011990">
    <property type="entry name" value="TPR-like_helical_dom_sf"/>
</dbReference>
<evidence type="ECO:0000313" key="2">
    <source>
        <dbReference type="EMBL" id="MBE8712471.1"/>
    </source>
</evidence>
<proteinExistence type="predicted"/>
<dbReference type="RefSeq" id="WP_196934804.1">
    <property type="nucleotide sequence ID" value="NZ_MU158698.1"/>
</dbReference>
<keyword evidence="2" id="KW-0449">Lipoprotein</keyword>
<dbReference type="SUPFAM" id="SSF48452">
    <property type="entry name" value="TPR-like"/>
    <property type="match status" value="1"/>
</dbReference>
<gene>
    <name evidence="2" type="ORF">C4F49_02100</name>
</gene>
<feature type="chain" id="PRO_5037103937" evidence="1">
    <location>
        <begin position="19"/>
        <end position="526"/>
    </location>
</feature>
<keyword evidence="1" id="KW-0732">Signal</keyword>
<dbReference type="AlphaFoldDB" id="A0A928USG3"/>
<dbReference type="Proteomes" id="UP000616201">
    <property type="component" value="Unassembled WGS sequence"/>
</dbReference>
<comment type="caution">
    <text evidence="2">The sequence shown here is derived from an EMBL/GenBank/DDBJ whole genome shotgun (WGS) entry which is preliminary data.</text>
</comment>
<evidence type="ECO:0000256" key="1">
    <source>
        <dbReference type="SAM" id="SignalP"/>
    </source>
</evidence>
<dbReference type="Pfam" id="PF12741">
    <property type="entry name" value="SusD-like"/>
    <property type="match status" value="1"/>
</dbReference>
<keyword evidence="3" id="KW-1185">Reference proteome</keyword>
<feature type="signal peptide" evidence="1">
    <location>
        <begin position="1"/>
        <end position="18"/>
    </location>
</feature>
<dbReference type="PROSITE" id="PS51257">
    <property type="entry name" value="PROKAR_LIPOPROTEIN"/>
    <property type="match status" value="1"/>
</dbReference>
<organism evidence="2 3">
    <name type="scientific">Sphingobacterium hungaricum</name>
    <dbReference type="NCBI Taxonomy" id="2082723"/>
    <lineage>
        <taxon>Bacteria</taxon>
        <taxon>Pseudomonadati</taxon>
        <taxon>Bacteroidota</taxon>
        <taxon>Sphingobacteriia</taxon>
        <taxon>Sphingobacteriales</taxon>
        <taxon>Sphingobacteriaceae</taxon>
        <taxon>Sphingobacterium</taxon>
    </lineage>
</organism>
<sequence>MKMNKKIIFLGLCASVFASSCTKNFEKYNTNPEGARQEEVERDAYILSSALTGLQSWVVPLDVNTNQFTECLLGGSYGGYLSDSNNGFNGKNFATYNPENGWARVAFNDIIPNIFIRNNKVKVVTDDVVPHAVADIIKVLAISRVTNIYGPIPYSKVGVDGALNAPYDSQEAVYNLMFDQLDEAIETLTARRNENFSSKADLVYGGNVIQWIKLANSIKLRLAIYVSKANPSLARTKAEEAVSHEIGVITANVDNALVQPTLKNPFRVVMFEYNGGDSRVSADITSYMNGFKDPRAAKYFNPTTFTTGTNAINGLRSGINIPSGDDVKNYSNYNIAENGKVLWINAAEVAFIRAEGALKGWEMGIPQVSAGTAAEGFYNTGITLSFEQWGAGNASAYIADNVSLPARYIDPKAQFSYTGATSTTTIKWNASASATEVNLERIITQKWIATFPLGVEAWTEFRRTGYPKLMPVMVNNSGGRVSTERMARRLAYPQEEYSENNANVNQAVSTLLQGADNMGTDIWIAK</sequence>
<dbReference type="EMBL" id="PRDK01000001">
    <property type="protein sequence ID" value="MBE8712471.1"/>
    <property type="molecule type" value="Genomic_DNA"/>
</dbReference>
<accession>A0A928USG3</accession>
<evidence type="ECO:0000313" key="3">
    <source>
        <dbReference type="Proteomes" id="UP000616201"/>
    </source>
</evidence>
<dbReference type="Gene3D" id="1.25.40.390">
    <property type="match status" value="1"/>
</dbReference>
<reference evidence="2" key="1">
    <citation type="submission" date="2018-02" db="EMBL/GenBank/DDBJ databases">
        <authorList>
            <person name="Vasarhelyi B.M."/>
            <person name="Deshmukh S."/>
            <person name="Balint B."/>
            <person name="Kukolya J."/>
        </authorList>
    </citation>
    <scope>NUCLEOTIDE SEQUENCE</scope>
    <source>
        <strain evidence="2">KB22</strain>
    </source>
</reference>
<name>A0A928USG3_9SPHI</name>
<protein>
    <submittedName>
        <fullName evidence="2">SusD/RagB family nutrient-binding outer membrane lipoprotein</fullName>
    </submittedName>
</protein>